<dbReference type="OrthoDB" id="9799090at2"/>
<feature type="transmembrane region" description="Helical" evidence="10">
    <location>
        <begin position="204"/>
        <end position="224"/>
    </location>
</feature>
<keyword evidence="4 10" id="KW-1133">Transmembrane helix</keyword>
<comment type="subcellular location">
    <subcellularLocation>
        <location evidence="1">Membrane</location>
        <topology evidence="1">Multi-pass membrane protein</topology>
    </subcellularLocation>
</comment>
<keyword evidence="2" id="KW-0813">Transport</keyword>
<evidence type="ECO:0000256" key="4">
    <source>
        <dbReference type="ARBA" id="ARBA00022989"/>
    </source>
</evidence>
<organism evidence="14 15">
    <name type="scientific">Mesorhizobium metallidurans STM 2683</name>
    <dbReference type="NCBI Taxonomy" id="1297569"/>
    <lineage>
        <taxon>Bacteria</taxon>
        <taxon>Pseudomonadati</taxon>
        <taxon>Pseudomonadota</taxon>
        <taxon>Alphaproteobacteria</taxon>
        <taxon>Hyphomicrobiales</taxon>
        <taxon>Phyllobacteriaceae</taxon>
        <taxon>Mesorhizobium</taxon>
    </lineage>
</organism>
<evidence type="ECO:0000313" key="14">
    <source>
        <dbReference type="EMBL" id="CCV04237.1"/>
    </source>
</evidence>
<dbReference type="EMBL" id="CAUM01000029">
    <property type="protein sequence ID" value="CCV04237.1"/>
    <property type="molecule type" value="Genomic_DNA"/>
</dbReference>
<evidence type="ECO:0000256" key="9">
    <source>
        <dbReference type="ARBA" id="ARBA00023303"/>
    </source>
</evidence>
<accession>M5EIM5</accession>
<feature type="signal peptide" evidence="11">
    <location>
        <begin position="1"/>
        <end position="26"/>
    </location>
</feature>
<dbReference type="Gene3D" id="3.40.190.10">
    <property type="entry name" value="Periplasmic binding protein-like II"/>
    <property type="match status" value="3"/>
</dbReference>
<name>M5EIM5_9HYPH</name>
<keyword evidence="11" id="KW-0732">Signal</keyword>
<evidence type="ECO:0000256" key="2">
    <source>
        <dbReference type="ARBA" id="ARBA00022448"/>
    </source>
</evidence>
<dbReference type="Pfam" id="PF00497">
    <property type="entry name" value="SBP_bac_3"/>
    <property type="match status" value="1"/>
</dbReference>
<evidence type="ECO:0000256" key="5">
    <source>
        <dbReference type="ARBA" id="ARBA00023065"/>
    </source>
</evidence>
<evidence type="ECO:0000259" key="12">
    <source>
        <dbReference type="SMART" id="SM00062"/>
    </source>
</evidence>
<feature type="transmembrane region" description="Helical" evidence="10">
    <location>
        <begin position="145"/>
        <end position="163"/>
    </location>
</feature>
<proteinExistence type="predicted"/>
<protein>
    <submittedName>
        <fullName evidence="14">Ionotropic glutamate receptor</fullName>
    </submittedName>
</protein>
<evidence type="ECO:0000256" key="10">
    <source>
        <dbReference type="SAM" id="Phobius"/>
    </source>
</evidence>
<feature type="domain" description="Ionotropic glutamate receptor C-terminal" evidence="13">
    <location>
        <begin position="32"/>
        <end position="360"/>
    </location>
</feature>
<dbReference type="RefSeq" id="WP_008873217.1">
    <property type="nucleotide sequence ID" value="NZ_CAUM01000029.1"/>
</dbReference>
<sequence length="362" mass="39808">MRIWCRLASSFILLLTLFWPQGAAQAQQSSAPLNVGLFVNPPFVMKGNGRFTGMAVDLWEDLASKLGRQYHYVEFRTLHDLVEATASGKIDVAVTNLTINQSRAERIDFTQPWFDGGMRIMTGTDQGKGFSNLIAGLSDAGFLTAYAWIALIIVAATVLLTFFDRQFDKAFPKRWRDGIAESFYTVMSVATSGKPPSRKNLFGWIGRIWQGLWLVCGIAVLAYVTSSVTSVMTTLSLTNQINGISDLADRTVGVLTGTVEEDFAQEQGLRTQTYLGLDGAVDGLVNGEVAAIVADAPVLEYYAYMHANLPVKVVGRLFEPDKYGFALPRQSVLTRPLTIELLGARDAGEIEELRTKYFGAPH</sequence>
<evidence type="ECO:0000256" key="1">
    <source>
        <dbReference type="ARBA" id="ARBA00004141"/>
    </source>
</evidence>
<evidence type="ECO:0000256" key="3">
    <source>
        <dbReference type="ARBA" id="ARBA00022692"/>
    </source>
</evidence>
<keyword evidence="15" id="KW-1185">Reference proteome</keyword>
<evidence type="ECO:0000313" key="15">
    <source>
        <dbReference type="Proteomes" id="UP000012062"/>
    </source>
</evidence>
<evidence type="ECO:0000256" key="7">
    <source>
        <dbReference type="ARBA" id="ARBA00023170"/>
    </source>
</evidence>
<feature type="domain" description="Solute-binding protein family 3/N-terminal" evidence="12">
    <location>
        <begin position="32"/>
        <end position="361"/>
    </location>
</feature>
<evidence type="ECO:0000256" key="8">
    <source>
        <dbReference type="ARBA" id="ARBA00023180"/>
    </source>
</evidence>
<keyword evidence="8" id="KW-0325">Glycoprotein</keyword>
<feature type="chain" id="PRO_5004066120" evidence="11">
    <location>
        <begin position="27"/>
        <end position="362"/>
    </location>
</feature>
<dbReference type="InterPro" id="IPR001320">
    <property type="entry name" value="Iontro_rcpt_C"/>
</dbReference>
<dbReference type="PANTHER" id="PTHR18966">
    <property type="entry name" value="IONOTROPIC GLUTAMATE RECEPTOR"/>
    <property type="match status" value="1"/>
</dbReference>
<evidence type="ECO:0000259" key="13">
    <source>
        <dbReference type="SMART" id="SM00079"/>
    </source>
</evidence>
<keyword evidence="6 10" id="KW-0472">Membrane</keyword>
<comment type="caution">
    <text evidence="14">The sequence shown here is derived from an EMBL/GenBank/DDBJ whole genome shotgun (WGS) entry which is preliminary data.</text>
</comment>
<dbReference type="InterPro" id="IPR001638">
    <property type="entry name" value="Solute-binding_3/MltF_N"/>
</dbReference>
<dbReference type="GO" id="GO:0016020">
    <property type="term" value="C:membrane"/>
    <property type="evidence" value="ECO:0007669"/>
    <property type="project" value="UniProtKB-SubCell"/>
</dbReference>
<evidence type="ECO:0000256" key="6">
    <source>
        <dbReference type="ARBA" id="ARBA00023136"/>
    </source>
</evidence>
<dbReference type="STRING" id="1297569.MESS2_1240015"/>
<dbReference type="eggNOG" id="COG0834">
    <property type="taxonomic scope" value="Bacteria"/>
</dbReference>
<reference evidence="14 15" key="1">
    <citation type="submission" date="2013-02" db="EMBL/GenBank/DDBJ databases">
        <authorList>
            <person name="Genoscope - CEA"/>
        </authorList>
    </citation>
    <scope>NUCLEOTIDE SEQUENCE [LARGE SCALE GENOMIC DNA]</scope>
    <source>
        <strain evidence="14 15">STM 2683</strain>
    </source>
</reference>
<gene>
    <name evidence="14" type="ORF">MESS2_1240015</name>
</gene>
<keyword evidence="3 10" id="KW-0812">Transmembrane</keyword>
<dbReference type="AlphaFoldDB" id="M5EIM5"/>
<dbReference type="InterPro" id="IPR015683">
    <property type="entry name" value="Ionotropic_Glu_rcpt"/>
</dbReference>
<dbReference type="SMART" id="SM00062">
    <property type="entry name" value="PBPb"/>
    <property type="match status" value="1"/>
</dbReference>
<keyword evidence="9" id="KW-0407">Ion channel</keyword>
<dbReference type="SUPFAM" id="SSF53850">
    <property type="entry name" value="Periplasmic binding protein-like II"/>
    <property type="match status" value="1"/>
</dbReference>
<keyword evidence="5" id="KW-0406">Ion transport</keyword>
<keyword evidence="7 14" id="KW-0675">Receptor</keyword>
<dbReference type="SMART" id="SM00079">
    <property type="entry name" value="PBPe"/>
    <property type="match status" value="1"/>
</dbReference>
<evidence type="ECO:0000256" key="11">
    <source>
        <dbReference type="SAM" id="SignalP"/>
    </source>
</evidence>
<dbReference type="Proteomes" id="UP000012062">
    <property type="component" value="Unassembled WGS sequence"/>
</dbReference>
<dbReference type="GO" id="GO:0015276">
    <property type="term" value="F:ligand-gated monoatomic ion channel activity"/>
    <property type="evidence" value="ECO:0007669"/>
    <property type="project" value="InterPro"/>
</dbReference>